<dbReference type="InterPro" id="IPR013211">
    <property type="entry name" value="LVIVD"/>
</dbReference>
<evidence type="ECO:0008006" key="3">
    <source>
        <dbReference type="Google" id="ProtNLM"/>
    </source>
</evidence>
<gene>
    <name evidence="1" type="ORF">FJY68_12120</name>
</gene>
<organism evidence="1 2">
    <name type="scientific">candidate division WOR-3 bacterium</name>
    <dbReference type="NCBI Taxonomy" id="2052148"/>
    <lineage>
        <taxon>Bacteria</taxon>
        <taxon>Bacteria division WOR-3</taxon>
    </lineage>
</organism>
<dbReference type="AlphaFoldDB" id="A0A937XF44"/>
<protein>
    <recommendedName>
        <fullName evidence="3">YncE family protein</fullName>
    </recommendedName>
</protein>
<evidence type="ECO:0000313" key="2">
    <source>
        <dbReference type="Proteomes" id="UP000779900"/>
    </source>
</evidence>
<dbReference type="Proteomes" id="UP000779900">
    <property type="component" value="Unassembled WGS sequence"/>
</dbReference>
<name>A0A937XF44_UNCW3</name>
<accession>A0A937XF44</accession>
<comment type="caution">
    <text evidence="1">The sequence shown here is derived from an EMBL/GenBank/DDBJ whole genome shotgun (WGS) entry which is preliminary data.</text>
</comment>
<proteinExistence type="predicted"/>
<dbReference type="Pfam" id="PF08309">
    <property type="entry name" value="LVIVD"/>
    <property type="match status" value="7"/>
</dbReference>
<reference evidence="1" key="1">
    <citation type="submission" date="2019-03" db="EMBL/GenBank/DDBJ databases">
        <title>Lake Tanganyika Metagenome-Assembled Genomes (MAGs).</title>
        <authorList>
            <person name="Tran P."/>
        </authorList>
    </citation>
    <scope>NUCLEOTIDE SEQUENCE</scope>
    <source>
        <strain evidence="1">K_DeepCast_150m_m2_040</strain>
    </source>
</reference>
<sequence>MLSAAVAQDSVNVRRVGTCVIPSVYARGVSVSGDHAYLACVAYAPDTTQGLYVVSIAAPAQPVVVGYCATSGQARAVTVDGDYAFVAGDTAGLRVISVADPANPVELGHCHVPGRAYGVAVGGGYAFVTDIDSGGLRVISVADPANPVEVGYCESPPYARAVTVTGGHAYVVGDSLSIISVSVPSSPVVVGSLNLNSGTGAGVIGNYAFVSEMSFTMRVIRVADPTHPVEIWTGPARGADGVVVVGSRAFLAAVDRGLRVLNVSDPAHPIEVGYFDIGVPCASGLDVVGDNAYVAFDDAGLQILQFYGAGVEENSEPQAASLKLVSTVIRGLPVGAAAFDAMGRRVLKPRSGVLFVLDRPAPSGEPPAAVGVRKVIVSR</sequence>
<dbReference type="EMBL" id="VGIR01000102">
    <property type="protein sequence ID" value="MBM3332570.1"/>
    <property type="molecule type" value="Genomic_DNA"/>
</dbReference>
<evidence type="ECO:0000313" key="1">
    <source>
        <dbReference type="EMBL" id="MBM3332570.1"/>
    </source>
</evidence>
<dbReference type="InterPro" id="IPR011044">
    <property type="entry name" value="Quino_amine_DH_bsu"/>
</dbReference>
<dbReference type="SUPFAM" id="SSF50969">
    <property type="entry name" value="YVTN repeat-like/Quinoprotein amine dehydrogenase"/>
    <property type="match status" value="1"/>
</dbReference>